<evidence type="ECO:0000313" key="2">
    <source>
        <dbReference type="Proteomes" id="UP000838756"/>
    </source>
</evidence>
<organism evidence="1 2">
    <name type="scientific">Pararge aegeria aegeria</name>
    <dbReference type="NCBI Taxonomy" id="348720"/>
    <lineage>
        <taxon>Eukaryota</taxon>
        <taxon>Metazoa</taxon>
        <taxon>Ecdysozoa</taxon>
        <taxon>Arthropoda</taxon>
        <taxon>Hexapoda</taxon>
        <taxon>Insecta</taxon>
        <taxon>Pterygota</taxon>
        <taxon>Neoptera</taxon>
        <taxon>Endopterygota</taxon>
        <taxon>Lepidoptera</taxon>
        <taxon>Glossata</taxon>
        <taxon>Ditrysia</taxon>
        <taxon>Papilionoidea</taxon>
        <taxon>Nymphalidae</taxon>
        <taxon>Satyrinae</taxon>
        <taxon>Satyrini</taxon>
        <taxon>Parargina</taxon>
        <taxon>Pararge</taxon>
    </lineage>
</organism>
<dbReference type="Pfam" id="PF07841">
    <property type="entry name" value="DM4_12"/>
    <property type="match status" value="1"/>
</dbReference>
<name>A0A8S4SN59_9NEOP</name>
<keyword evidence="2" id="KW-1185">Reference proteome</keyword>
<proteinExistence type="predicted"/>
<comment type="caution">
    <text evidence="1">The sequence shown here is derived from an EMBL/GenBank/DDBJ whole genome shotgun (WGS) entry which is preliminary data.</text>
</comment>
<dbReference type="EMBL" id="CAKXAJ010026371">
    <property type="protein sequence ID" value="CAH2267626.1"/>
    <property type="molecule type" value="Genomic_DNA"/>
</dbReference>
<dbReference type="AlphaFoldDB" id="A0A8S4SN59"/>
<reference evidence="1" key="1">
    <citation type="submission" date="2022-03" db="EMBL/GenBank/DDBJ databases">
        <authorList>
            <person name="Lindestad O."/>
        </authorList>
    </citation>
    <scope>NUCLEOTIDE SEQUENCE</scope>
</reference>
<evidence type="ECO:0000313" key="1">
    <source>
        <dbReference type="EMBL" id="CAH2267626.1"/>
    </source>
</evidence>
<protein>
    <submittedName>
        <fullName evidence="1">Jg27898 protein</fullName>
    </submittedName>
</protein>
<gene>
    <name evidence="1" type="primary">jg27898</name>
    <name evidence="1" type="ORF">PAEG_LOCUS26126</name>
</gene>
<dbReference type="Proteomes" id="UP000838756">
    <property type="component" value="Unassembled WGS sequence"/>
</dbReference>
<sequence>MVPFTQIFAQALGFRMNWDDPPDSFRPYRHLSRRAVYDNLEILLNRNGLDGFQCVRRAICDLEEISEPKSISFKILKMIFR</sequence>
<dbReference type="OrthoDB" id="7526931at2759"/>
<dbReference type="InterPro" id="IPR006631">
    <property type="entry name" value="DM4_12"/>
</dbReference>
<accession>A0A8S4SN59</accession>